<evidence type="ECO:0000313" key="2">
    <source>
        <dbReference type="Proteomes" id="UP000268908"/>
    </source>
</evidence>
<reference evidence="1 2" key="1">
    <citation type="submission" date="2018-10" db="EMBL/GenBank/DDBJ databases">
        <title>Genomic Encyclopedia of Type Strains, Phase IV (KMG-IV): sequencing the most valuable type-strain genomes for metagenomic binning, comparative biology and taxonomic classification.</title>
        <authorList>
            <person name="Goeker M."/>
        </authorList>
    </citation>
    <scope>NUCLEOTIDE SEQUENCE [LARGE SCALE GENOMIC DNA]</scope>
    <source>
        <strain evidence="1 2">DSM 26916</strain>
    </source>
</reference>
<proteinExistence type="predicted"/>
<dbReference type="EMBL" id="RCCI01000004">
    <property type="protein sequence ID" value="RLJ67748.1"/>
    <property type="molecule type" value="Genomic_DNA"/>
</dbReference>
<gene>
    <name evidence="1" type="ORF">DFR35_0298</name>
</gene>
<sequence>MFNACGERYESLLRHAQTVVPDDGTPVKTVDLEGLLKTKRTVPGKDVGDRFALERALAEMKRQNSHG</sequence>
<organism evidence="1 2">
    <name type="scientific">Sulfurisoma sediminicola</name>
    <dbReference type="NCBI Taxonomy" id="1381557"/>
    <lineage>
        <taxon>Bacteria</taxon>
        <taxon>Pseudomonadati</taxon>
        <taxon>Pseudomonadota</taxon>
        <taxon>Betaproteobacteria</taxon>
        <taxon>Nitrosomonadales</taxon>
        <taxon>Sterolibacteriaceae</taxon>
        <taxon>Sulfurisoma</taxon>
    </lineage>
</organism>
<accession>A0A497XMR9</accession>
<comment type="caution">
    <text evidence="1">The sequence shown here is derived from an EMBL/GenBank/DDBJ whole genome shotgun (WGS) entry which is preliminary data.</text>
</comment>
<evidence type="ECO:0000313" key="1">
    <source>
        <dbReference type="EMBL" id="RLJ67748.1"/>
    </source>
</evidence>
<dbReference type="Proteomes" id="UP000268908">
    <property type="component" value="Unassembled WGS sequence"/>
</dbReference>
<dbReference type="AlphaFoldDB" id="A0A497XMR9"/>
<keyword evidence="2" id="KW-1185">Reference proteome</keyword>
<name>A0A497XMR9_9PROT</name>
<protein>
    <submittedName>
        <fullName evidence="1">Uncharacterized protein</fullName>
    </submittedName>
</protein>
<dbReference type="OrthoDB" id="121150at2"/>